<dbReference type="InterPro" id="IPR020635">
    <property type="entry name" value="Tyr_kinase_cat_dom"/>
</dbReference>
<organism evidence="2 3">
    <name type="scientific">Ceratodon purpureus</name>
    <name type="common">Fire moss</name>
    <name type="synonym">Dicranum purpureum</name>
    <dbReference type="NCBI Taxonomy" id="3225"/>
    <lineage>
        <taxon>Eukaryota</taxon>
        <taxon>Viridiplantae</taxon>
        <taxon>Streptophyta</taxon>
        <taxon>Embryophyta</taxon>
        <taxon>Bryophyta</taxon>
        <taxon>Bryophytina</taxon>
        <taxon>Bryopsida</taxon>
        <taxon>Dicranidae</taxon>
        <taxon>Pseudoditrichales</taxon>
        <taxon>Ditrichaceae</taxon>
        <taxon>Ceratodon</taxon>
    </lineage>
</organism>
<dbReference type="Pfam" id="PF07714">
    <property type="entry name" value="PK_Tyr_Ser-Thr"/>
    <property type="match status" value="1"/>
</dbReference>
<dbReference type="Gene3D" id="1.10.510.10">
    <property type="entry name" value="Transferase(Phosphotransferase) domain 1"/>
    <property type="match status" value="1"/>
</dbReference>
<proteinExistence type="predicted"/>
<evidence type="ECO:0000313" key="3">
    <source>
        <dbReference type="Proteomes" id="UP000822688"/>
    </source>
</evidence>
<dbReference type="GO" id="GO:0005524">
    <property type="term" value="F:ATP binding"/>
    <property type="evidence" value="ECO:0007669"/>
    <property type="project" value="InterPro"/>
</dbReference>
<dbReference type="PROSITE" id="PS00108">
    <property type="entry name" value="PROTEIN_KINASE_ST"/>
    <property type="match status" value="1"/>
</dbReference>
<dbReference type="EMBL" id="CM026428">
    <property type="protein sequence ID" value="KAG0567089.1"/>
    <property type="molecule type" value="Genomic_DNA"/>
</dbReference>
<keyword evidence="3" id="KW-1185">Reference proteome</keyword>
<dbReference type="GO" id="GO:0004713">
    <property type="term" value="F:protein tyrosine kinase activity"/>
    <property type="evidence" value="ECO:0007669"/>
    <property type="project" value="InterPro"/>
</dbReference>
<evidence type="ECO:0000313" key="2">
    <source>
        <dbReference type="EMBL" id="KAG0567089.1"/>
    </source>
</evidence>
<dbReference type="InterPro" id="IPR000719">
    <property type="entry name" value="Prot_kinase_dom"/>
</dbReference>
<comment type="caution">
    <text evidence="2">The sequence shown here is derived from an EMBL/GenBank/DDBJ whole genome shotgun (WGS) entry which is preliminary data.</text>
</comment>
<dbReference type="InterPro" id="IPR011009">
    <property type="entry name" value="Kinase-like_dom_sf"/>
</dbReference>
<protein>
    <recommendedName>
        <fullName evidence="1">Protein kinase domain-containing protein</fullName>
    </recommendedName>
</protein>
<dbReference type="PROSITE" id="PS50011">
    <property type="entry name" value="PROTEIN_KINASE_DOM"/>
    <property type="match status" value="1"/>
</dbReference>
<reference evidence="2" key="1">
    <citation type="submission" date="2020-06" db="EMBL/GenBank/DDBJ databases">
        <title>WGS assembly of Ceratodon purpureus strain R40.</title>
        <authorList>
            <person name="Carey S.B."/>
            <person name="Jenkins J."/>
            <person name="Shu S."/>
            <person name="Lovell J.T."/>
            <person name="Sreedasyam A."/>
            <person name="Maumus F."/>
            <person name="Tiley G.P."/>
            <person name="Fernandez-Pozo N."/>
            <person name="Barry K."/>
            <person name="Chen C."/>
            <person name="Wang M."/>
            <person name="Lipzen A."/>
            <person name="Daum C."/>
            <person name="Saski C.A."/>
            <person name="Payton A.C."/>
            <person name="Mcbreen J.C."/>
            <person name="Conrad R.E."/>
            <person name="Kollar L.M."/>
            <person name="Olsson S."/>
            <person name="Huttunen S."/>
            <person name="Landis J.B."/>
            <person name="Wickett N.J."/>
            <person name="Johnson M.G."/>
            <person name="Rensing S.A."/>
            <person name="Grimwood J."/>
            <person name="Schmutz J."/>
            <person name="Mcdaniel S.F."/>
        </authorList>
    </citation>
    <scope>NUCLEOTIDE SEQUENCE</scope>
    <source>
        <strain evidence="2">R40</strain>
    </source>
</reference>
<dbReference type="AlphaFoldDB" id="A0A8T0HA89"/>
<gene>
    <name evidence="2" type="ORF">KC19_7G109000</name>
</gene>
<dbReference type="InterPro" id="IPR051681">
    <property type="entry name" value="Ser/Thr_Kinases-Pseudokinases"/>
</dbReference>
<dbReference type="InterPro" id="IPR001245">
    <property type="entry name" value="Ser-Thr/Tyr_kinase_cat_dom"/>
</dbReference>
<dbReference type="SMART" id="SM00219">
    <property type="entry name" value="TyrKc"/>
    <property type="match status" value="1"/>
</dbReference>
<name>A0A8T0HA89_CERPU</name>
<dbReference type="InterPro" id="IPR008271">
    <property type="entry name" value="Ser/Thr_kinase_AS"/>
</dbReference>
<accession>A0A8T0HA89</accession>
<feature type="domain" description="Protein kinase" evidence="1">
    <location>
        <begin position="1"/>
        <end position="157"/>
    </location>
</feature>
<sequence>MQIGHRDLKSHNILVRRVHETTEYVLEEISDFGVSKVKELSMIDFTPNTGTLRWKAPELIKPSGARCLVKEPFQEVFPKVAKCDTYSFAIVCYEILMGSQPFLDMETTEFKAKVLDGKRPNLPDRCPKRLKNLIERCWSHNASKRPCYGEICKELWYLKYELLMTYTWGKDTALALGYWRSFRINSRL</sequence>
<dbReference type="Proteomes" id="UP000822688">
    <property type="component" value="Chromosome 7"/>
</dbReference>
<dbReference type="GO" id="GO:0004674">
    <property type="term" value="F:protein serine/threonine kinase activity"/>
    <property type="evidence" value="ECO:0007669"/>
    <property type="project" value="TreeGrafter"/>
</dbReference>
<dbReference type="PANTHER" id="PTHR44329:SF260">
    <property type="entry name" value="PROTEIN KINASE DOMAIN-CONTAINING PROTEIN"/>
    <property type="match status" value="1"/>
</dbReference>
<dbReference type="SUPFAM" id="SSF56112">
    <property type="entry name" value="Protein kinase-like (PK-like)"/>
    <property type="match status" value="1"/>
</dbReference>
<dbReference type="PANTHER" id="PTHR44329">
    <property type="entry name" value="SERINE/THREONINE-PROTEIN KINASE TNNI3K-RELATED"/>
    <property type="match status" value="1"/>
</dbReference>
<evidence type="ECO:0000259" key="1">
    <source>
        <dbReference type="PROSITE" id="PS50011"/>
    </source>
</evidence>